<evidence type="ECO:0000256" key="1">
    <source>
        <dbReference type="SAM" id="MobiDB-lite"/>
    </source>
</evidence>
<dbReference type="STRING" id="483219.LILAB_33435"/>
<reference evidence="3 4" key="1">
    <citation type="journal article" date="2011" name="J. Bacteriol.">
        <title>Genome sequence of the halotolerant marine bacterium Myxococcus fulvus HW-1.</title>
        <authorList>
            <person name="Li Z.F."/>
            <person name="Li X."/>
            <person name="Liu H."/>
            <person name="Liu X."/>
            <person name="Han K."/>
            <person name="Wu Z.H."/>
            <person name="Hu W."/>
            <person name="Li F.F."/>
            <person name="Li Y.Z."/>
        </authorList>
    </citation>
    <scope>NUCLEOTIDE SEQUENCE [LARGE SCALE GENOMIC DNA]</scope>
    <source>
        <strain evidence="4">ATCC BAA-855 / HW-1</strain>
    </source>
</reference>
<dbReference type="EMBL" id="CP002830">
    <property type="protein sequence ID" value="AEI68568.1"/>
    <property type="molecule type" value="Genomic_DNA"/>
</dbReference>
<dbReference type="Gene3D" id="2.130.10.10">
    <property type="entry name" value="YVTN repeat-like/Quinoprotein amine dehydrogenase"/>
    <property type="match status" value="1"/>
</dbReference>
<gene>
    <name evidence="3" type="ordered locus">LILAB_33435</name>
</gene>
<evidence type="ECO:0000256" key="2">
    <source>
        <dbReference type="SAM" id="SignalP"/>
    </source>
</evidence>
<dbReference type="SUPFAM" id="SSF49313">
    <property type="entry name" value="Cadherin-like"/>
    <property type="match status" value="2"/>
</dbReference>
<dbReference type="Proteomes" id="UP000000488">
    <property type="component" value="Chromosome"/>
</dbReference>
<dbReference type="eggNOG" id="COG3468">
    <property type="taxonomic scope" value="Bacteria"/>
</dbReference>
<dbReference type="SUPFAM" id="SSF50939">
    <property type="entry name" value="Sialidases"/>
    <property type="match status" value="1"/>
</dbReference>
<dbReference type="Gene3D" id="2.60.40.10">
    <property type="entry name" value="Immunoglobulins"/>
    <property type="match status" value="2"/>
</dbReference>
<feature type="region of interest" description="Disordered" evidence="1">
    <location>
        <begin position="692"/>
        <end position="717"/>
    </location>
</feature>
<dbReference type="InterPro" id="IPR015919">
    <property type="entry name" value="Cadherin-like_sf"/>
</dbReference>
<dbReference type="HOGENOM" id="CLU_375458_0_0_7"/>
<dbReference type="InterPro" id="IPR013783">
    <property type="entry name" value="Ig-like_fold"/>
</dbReference>
<dbReference type="GO" id="GO:0005509">
    <property type="term" value="F:calcium ion binding"/>
    <property type="evidence" value="ECO:0007669"/>
    <property type="project" value="InterPro"/>
</dbReference>
<evidence type="ECO:0000313" key="4">
    <source>
        <dbReference type="Proteomes" id="UP000000488"/>
    </source>
</evidence>
<keyword evidence="2" id="KW-0732">Signal</keyword>
<dbReference type="AlphaFoldDB" id="F8CDS8"/>
<accession>F8CDS8</accession>
<dbReference type="InterPro" id="IPR015943">
    <property type="entry name" value="WD40/YVTN_repeat-like_dom_sf"/>
</dbReference>
<dbReference type="KEGG" id="mfu:LILAB_33435"/>
<dbReference type="PROSITE" id="PS51257">
    <property type="entry name" value="PROKAR_LIPOPROTEIN"/>
    <property type="match status" value="1"/>
</dbReference>
<feature type="signal peptide" evidence="2">
    <location>
        <begin position="1"/>
        <end position="26"/>
    </location>
</feature>
<evidence type="ECO:0000313" key="3">
    <source>
        <dbReference type="EMBL" id="AEI68568.1"/>
    </source>
</evidence>
<sequence length="744" mass="77312">MLNRNRSLLALLGASLWSAAGCQSNAFVGHEGTVRSGTSVPLNLHVYAGPGGDTARDGQLVSCIALPQGWQAPGGSYTYAGSAATAGQPGGEELSAEAQAAWPVNDASWHCLVSERVTTPAQEEAIATAQLSLPVPAVAQGAYRVRYQSGFRDVTPPDSGEQAPYQATDFSGRLERQLHVNVEPATTFDHWEAGVSTGVSVKPAATRAWYGNGNFLAATRGQAEVLRSTDGRQWAGFVPVMEGTTSPLTVERLVAFQRKWFGVANGTLVVSSDNAHTWATAYQDPPPEGETQGRRFLELALSGNRMVAVGTSGLIASSTDGATWTDESIEGAYDIATLVPGQDSFLAEAYPFAGAPSDTPYLVRPRSTGAGWELFQPASLNGLVIARLTGGNGRFLAFVQPQQAPPPPPLAPQAEEPASGFFLSEDLGGTWTRVESLQVPADAPAPVPLMAFVDQSFVVSWTAVAPESTELLPAFELHVSADGREWTSHPTGAGGAYHSESFASGDTSVVAVSEHRLLVATRRPWPLPELLTETLPPFRVGAAANVALSTRGSGTLTFELEGTLPSGLTFDSATGTFTGTPAQGGSSAVTVRVRDARGGVATRTYSVDVTGLLSIDSNPIASATQGSAYEARFTVQGGRAPYTWSLAGGTVPGGLTIQQRDGAYVLSGIPTASGTFPLTVRVTDSANQAAERSVSLQIAPTPPPTPDEGDKPGGCGCSGGGAGVQALGLAALALLGRARRKRQA</sequence>
<proteinExistence type="predicted"/>
<organism evidence="3 4">
    <name type="scientific">Myxococcus fulvus (strain ATCC BAA-855 / HW-1)</name>
    <dbReference type="NCBI Taxonomy" id="483219"/>
    <lineage>
        <taxon>Bacteria</taxon>
        <taxon>Pseudomonadati</taxon>
        <taxon>Myxococcota</taxon>
        <taxon>Myxococcia</taxon>
        <taxon>Myxococcales</taxon>
        <taxon>Cystobacterineae</taxon>
        <taxon>Myxococcaceae</taxon>
        <taxon>Myxococcus</taxon>
    </lineage>
</organism>
<protein>
    <submittedName>
        <fullName evidence="3">Ig domain-containing protein</fullName>
    </submittedName>
</protein>
<name>F8CDS8_MYXFH</name>
<feature type="chain" id="PRO_5003368508" evidence="2">
    <location>
        <begin position="27"/>
        <end position="744"/>
    </location>
</feature>
<dbReference type="InterPro" id="IPR036278">
    <property type="entry name" value="Sialidase_sf"/>
</dbReference>
<dbReference type="Pfam" id="PF05345">
    <property type="entry name" value="He_PIG"/>
    <property type="match status" value="2"/>
</dbReference>
<dbReference type="GO" id="GO:0016020">
    <property type="term" value="C:membrane"/>
    <property type="evidence" value="ECO:0007669"/>
    <property type="project" value="InterPro"/>
</dbReference>